<protein>
    <submittedName>
        <fullName evidence="1">Uncharacterized protein</fullName>
    </submittedName>
</protein>
<name>A0A251SHS0_HELAN</name>
<dbReference type="InParanoid" id="A0A251SHS0"/>
<gene>
    <name evidence="1" type="ORF">HannXRQ_Chr14g0445021</name>
</gene>
<reference evidence="2" key="1">
    <citation type="journal article" date="2017" name="Nature">
        <title>The sunflower genome provides insights into oil metabolism, flowering and Asterid evolution.</title>
        <authorList>
            <person name="Badouin H."/>
            <person name="Gouzy J."/>
            <person name="Grassa C.J."/>
            <person name="Murat F."/>
            <person name="Staton S.E."/>
            <person name="Cottret L."/>
            <person name="Lelandais-Briere C."/>
            <person name="Owens G.L."/>
            <person name="Carrere S."/>
            <person name="Mayjonade B."/>
            <person name="Legrand L."/>
            <person name="Gill N."/>
            <person name="Kane N.C."/>
            <person name="Bowers J.E."/>
            <person name="Hubner S."/>
            <person name="Bellec A."/>
            <person name="Berard A."/>
            <person name="Berges H."/>
            <person name="Blanchet N."/>
            <person name="Boniface M.C."/>
            <person name="Brunel D."/>
            <person name="Catrice O."/>
            <person name="Chaidir N."/>
            <person name="Claudel C."/>
            <person name="Donnadieu C."/>
            <person name="Faraut T."/>
            <person name="Fievet G."/>
            <person name="Helmstetter N."/>
            <person name="King M."/>
            <person name="Knapp S.J."/>
            <person name="Lai Z."/>
            <person name="Le Paslier M.C."/>
            <person name="Lippi Y."/>
            <person name="Lorenzon L."/>
            <person name="Mandel J.R."/>
            <person name="Marage G."/>
            <person name="Marchand G."/>
            <person name="Marquand E."/>
            <person name="Bret-Mestries E."/>
            <person name="Morien E."/>
            <person name="Nambeesan S."/>
            <person name="Nguyen T."/>
            <person name="Pegot-Espagnet P."/>
            <person name="Pouilly N."/>
            <person name="Raftis F."/>
            <person name="Sallet E."/>
            <person name="Schiex T."/>
            <person name="Thomas J."/>
            <person name="Vandecasteele C."/>
            <person name="Vares D."/>
            <person name="Vear F."/>
            <person name="Vautrin S."/>
            <person name="Crespi M."/>
            <person name="Mangin B."/>
            <person name="Burke J.M."/>
            <person name="Salse J."/>
            <person name="Munos S."/>
            <person name="Vincourt P."/>
            <person name="Rieseberg L.H."/>
            <person name="Langlade N.B."/>
        </authorList>
    </citation>
    <scope>NUCLEOTIDE SEQUENCE [LARGE SCALE GENOMIC DNA]</scope>
    <source>
        <strain evidence="2">cv. SF193</strain>
    </source>
</reference>
<accession>A0A251SHS0</accession>
<evidence type="ECO:0000313" key="1">
    <source>
        <dbReference type="EMBL" id="OTF98384.1"/>
    </source>
</evidence>
<keyword evidence="2" id="KW-1185">Reference proteome</keyword>
<dbReference type="EMBL" id="CM007903">
    <property type="protein sequence ID" value="OTF98384.1"/>
    <property type="molecule type" value="Genomic_DNA"/>
</dbReference>
<dbReference type="AlphaFoldDB" id="A0A251SHS0"/>
<evidence type="ECO:0000313" key="2">
    <source>
        <dbReference type="Proteomes" id="UP000215914"/>
    </source>
</evidence>
<sequence length="85" mass="9452">MAAEYESLTSPNPTHFAIYMPPQPSSPNMVLQSLLSSHFRRSSISLAAQVSIYNRSVVLSFRVKMDVQAIEPISDRIAITTLVGW</sequence>
<organism evidence="1 2">
    <name type="scientific">Helianthus annuus</name>
    <name type="common">Common sunflower</name>
    <dbReference type="NCBI Taxonomy" id="4232"/>
    <lineage>
        <taxon>Eukaryota</taxon>
        <taxon>Viridiplantae</taxon>
        <taxon>Streptophyta</taxon>
        <taxon>Embryophyta</taxon>
        <taxon>Tracheophyta</taxon>
        <taxon>Spermatophyta</taxon>
        <taxon>Magnoliopsida</taxon>
        <taxon>eudicotyledons</taxon>
        <taxon>Gunneridae</taxon>
        <taxon>Pentapetalae</taxon>
        <taxon>asterids</taxon>
        <taxon>campanulids</taxon>
        <taxon>Asterales</taxon>
        <taxon>Asteraceae</taxon>
        <taxon>Asteroideae</taxon>
        <taxon>Heliantheae alliance</taxon>
        <taxon>Heliantheae</taxon>
        <taxon>Helianthus</taxon>
    </lineage>
</organism>
<dbReference type="Proteomes" id="UP000215914">
    <property type="component" value="Chromosome 14"/>
</dbReference>
<proteinExistence type="predicted"/>